<dbReference type="GeneID" id="78523054"/>
<sequence length="93" mass="10981">MLEEYVFNDILERLNRQRTVEELKTKIKQKEAGVIQSVSGDLILPDIELVYYFDQQHLLQIDYSFSDNVSSETRKFWESIIVALIKSNKNLNE</sequence>
<accession>A0A3S6QXP9</accession>
<reference evidence="1 2" key="1">
    <citation type="submission" date="2016-11" db="EMBL/GenBank/DDBJ databases">
        <title>Interaction between Lactobacillus species and yeast in water kefir.</title>
        <authorList>
            <person name="Behr J."/>
            <person name="Xu D."/>
            <person name="Vogel R.F."/>
        </authorList>
    </citation>
    <scope>NUCLEOTIDE SEQUENCE [LARGE SCALE GENOMIC DNA]</scope>
    <source>
        <strain evidence="1 2">TMW 1.1827</strain>
    </source>
</reference>
<gene>
    <name evidence="1" type="ORF">BSQ50_09795</name>
</gene>
<proteinExistence type="predicted"/>
<dbReference type="KEGG" id="lng:BSQ50_09795"/>
<dbReference type="Proteomes" id="UP000324497">
    <property type="component" value="Chromosome"/>
</dbReference>
<keyword evidence="2" id="KW-1185">Reference proteome</keyword>
<protein>
    <submittedName>
        <fullName evidence="1">Uncharacterized protein</fullName>
    </submittedName>
</protein>
<organism evidence="1 2">
    <name type="scientific">Liquorilactobacillus nagelii</name>
    <dbReference type="NCBI Taxonomy" id="82688"/>
    <lineage>
        <taxon>Bacteria</taxon>
        <taxon>Bacillati</taxon>
        <taxon>Bacillota</taxon>
        <taxon>Bacilli</taxon>
        <taxon>Lactobacillales</taxon>
        <taxon>Lactobacillaceae</taxon>
        <taxon>Liquorilactobacillus</taxon>
    </lineage>
</organism>
<name>A0A3S6QXP9_9LACO</name>
<evidence type="ECO:0000313" key="1">
    <source>
        <dbReference type="EMBL" id="AUJ32800.1"/>
    </source>
</evidence>
<dbReference type="AlphaFoldDB" id="A0A3S6QXP9"/>
<evidence type="ECO:0000313" key="2">
    <source>
        <dbReference type="Proteomes" id="UP000324497"/>
    </source>
</evidence>
<dbReference type="RefSeq" id="WP_057885286.1">
    <property type="nucleotide sequence ID" value="NZ_CP018180.1"/>
</dbReference>
<dbReference type="EMBL" id="CP018180">
    <property type="protein sequence ID" value="AUJ32800.1"/>
    <property type="molecule type" value="Genomic_DNA"/>
</dbReference>